<dbReference type="Proteomes" id="UP000264120">
    <property type="component" value="Chromosome"/>
</dbReference>
<proteinExistence type="predicted"/>
<sequence>MIDKQDHCVPDLPHVVISCARDLAQVMAVVASLRVDCAVLSPPGAGCFMGVPWWAALTAGCPLPSMLDCGQAAGHAAAALRAGMKHVIVSATPAQQHALASLAQATGGHVLSRRPVALDLPARNACDTLERYLCARNLT</sequence>
<protein>
    <submittedName>
        <fullName evidence="1">Uncharacterized protein</fullName>
    </submittedName>
</protein>
<keyword evidence="2" id="KW-1185">Reference proteome</keyword>
<gene>
    <name evidence="1" type="ORF">CD178_00811</name>
</gene>
<name>A0A347W9S1_9PROT</name>
<dbReference type="EMBL" id="CP023036">
    <property type="protein sequence ID" value="AXY21614.1"/>
    <property type="molecule type" value="Genomic_DNA"/>
</dbReference>
<evidence type="ECO:0000313" key="1">
    <source>
        <dbReference type="EMBL" id="AXY21614.1"/>
    </source>
</evidence>
<dbReference type="KEGG" id="ksc:CD178_00811"/>
<accession>A0A347W9S1</accession>
<evidence type="ECO:0000313" key="2">
    <source>
        <dbReference type="Proteomes" id="UP000264120"/>
    </source>
</evidence>
<dbReference type="RefSeq" id="WP_415554503.1">
    <property type="nucleotide sequence ID" value="NZ_JBDNYX010000001.1"/>
</dbReference>
<organism evidence="1 2">
    <name type="scientific">Komagataeibacter saccharivorans</name>
    <dbReference type="NCBI Taxonomy" id="265959"/>
    <lineage>
        <taxon>Bacteria</taxon>
        <taxon>Pseudomonadati</taxon>
        <taxon>Pseudomonadota</taxon>
        <taxon>Alphaproteobacteria</taxon>
        <taxon>Acetobacterales</taxon>
        <taxon>Acetobacteraceae</taxon>
        <taxon>Komagataeibacter</taxon>
    </lineage>
</organism>
<reference evidence="1 2" key="1">
    <citation type="submission" date="2017-08" db="EMBL/GenBank/DDBJ databases">
        <title>Complete genome sequence of Gluconacetobacter saccharivorans CV1 isolated from Fermented Vinegar.</title>
        <authorList>
            <person name="Kim S.-Y."/>
        </authorList>
    </citation>
    <scope>NUCLEOTIDE SEQUENCE [LARGE SCALE GENOMIC DNA]</scope>
    <source>
        <strain evidence="1 2">CV1</strain>
    </source>
</reference>
<dbReference type="AlphaFoldDB" id="A0A347W9S1"/>